<sequence>RRFTVDRNGHPWLGVHWIMLQGLKYNLDANHGPGSYWPSSMRGRTCGWIGSLRADRKEMLETMSAIFPDCYLHVEKDFMGPMNPRVYAELLDDIIFGLSPIGFNAETHRMAEIMDHGAIPAMLAAEYLWAPYQPVPGVIADDWAAVADAMLTLRNGPAINLLRLQERVVKWNEKYRSCVTNDLKIILDHAMQTDATSIR</sequence>
<organism evidence="1">
    <name type="scientific">Spongospora subterranea</name>
    <dbReference type="NCBI Taxonomy" id="70186"/>
    <lineage>
        <taxon>Eukaryota</taxon>
        <taxon>Sar</taxon>
        <taxon>Rhizaria</taxon>
        <taxon>Endomyxa</taxon>
        <taxon>Phytomyxea</taxon>
        <taxon>Plasmodiophorida</taxon>
        <taxon>Plasmodiophoridae</taxon>
        <taxon>Spongospora</taxon>
    </lineage>
</organism>
<protein>
    <recommendedName>
        <fullName evidence="2">Exostosin GT47 domain-containing protein</fullName>
    </recommendedName>
</protein>
<proteinExistence type="predicted"/>
<accession>A0A0H5QHM0</accession>
<dbReference type="AlphaFoldDB" id="A0A0H5QHM0"/>
<feature type="non-terminal residue" evidence="1">
    <location>
        <position position="1"/>
    </location>
</feature>
<dbReference type="EMBL" id="HACM01000364">
    <property type="protein sequence ID" value="CRZ00806.1"/>
    <property type="molecule type" value="Transcribed_RNA"/>
</dbReference>
<evidence type="ECO:0000313" key="1">
    <source>
        <dbReference type="EMBL" id="CRZ00806.1"/>
    </source>
</evidence>
<name>A0A0H5QHM0_9EUKA</name>
<evidence type="ECO:0008006" key="2">
    <source>
        <dbReference type="Google" id="ProtNLM"/>
    </source>
</evidence>
<reference evidence="1" key="1">
    <citation type="submission" date="2015-04" db="EMBL/GenBank/DDBJ databases">
        <title>The genome sequence of the plant pathogenic Rhizarian Plasmodiophora brassicae reveals insights in its biotrophic life cycle and the origin of chitin synthesis.</title>
        <authorList>
            <person name="Schwelm A."/>
            <person name="Fogelqvist J."/>
            <person name="Knaust A."/>
            <person name="Julke S."/>
            <person name="Lilja T."/>
            <person name="Dhandapani V."/>
            <person name="Bonilla-Rosso G."/>
            <person name="Karlsson M."/>
            <person name="Shevchenko A."/>
            <person name="Choi S.R."/>
            <person name="Kim H.G."/>
            <person name="Park J.Y."/>
            <person name="Lim Y.P."/>
            <person name="Ludwig-Muller J."/>
            <person name="Dixelius C."/>
        </authorList>
    </citation>
    <scope>NUCLEOTIDE SEQUENCE</scope>
    <source>
        <tissue evidence="1">Potato root galls</tissue>
    </source>
</reference>